<keyword evidence="1" id="KW-0812">Transmembrane</keyword>
<accession>A0ABW2V6E2</accession>
<dbReference type="Pfam" id="PF11085">
    <property type="entry name" value="YqhR"/>
    <property type="match status" value="1"/>
</dbReference>
<feature type="transmembrane region" description="Helical" evidence="1">
    <location>
        <begin position="98"/>
        <end position="121"/>
    </location>
</feature>
<keyword evidence="3" id="KW-1185">Reference proteome</keyword>
<feature type="transmembrane region" description="Helical" evidence="1">
    <location>
        <begin position="18"/>
        <end position="36"/>
    </location>
</feature>
<keyword evidence="1" id="KW-1133">Transmembrane helix</keyword>
<feature type="transmembrane region" description="Helical" evidence="1">
    <location>
        <begin position="70"/>
        <end position="91"/>
    </location>
</feature>
<dbReference type="RefSeq" id="WP_138788033.1">
    <property type="nucleotide sequence ID" value="NZ_JBHTGQ010000023.1"/>
</dbReference>
<name>A0ABW2V6E2_9BACL</name>
<proteinExistence type="predicted"/>
<evidence type="ECO:0000256" key="1">
    <source>
        <dbReference type="SAM" id="Phobius"/>
    </source>
</evidence>
<evidence type="ECO:0000313" key="2">
    <source>
        <dbReference type="EMBL" id="MFC7750351.1"/>
    </source>
</evidence>
<evidence type="ECO:0000313" key="3">
    <source>
        <dbReference type="Proteomes" id="UP001596528"/>
    </source>
</evidence>
<organism evidence="2 3">
    <name type="scientific">Paenibacillus thermoaerophilus</name>
    <dbReference type="NCBI Taxonomy" id="1215385"/>
    <lineage>
        <taxon>Bacteria</taxon>
        <taxon>Bacillati</taxon>
        <taxon>Bacillota</taxon>
        <taxon>Bacilli</taxon>
        <taxon>Bacillales</taxon>
        <taxon>Paenibacillaceae</taxon>
        <taxon>Paenibacillus</taxon>
    </lineage>
</organism>
<reference evidence="3" key="1">
    <citation type="journal article" date="2019" name="Int. J. Syst. Evol. Microbiol.">
        <title>The Global Catalogue of Microorganisms (GCM) 10K type strain sequencing project: providing services to taxonomists for standard genome sequencing and annotation.</title>
        <authorList>
            <consortium name="The Broad Institute Genomics Platform"/>
            <consortium name="The Broad Institute Genome Sequencing Center for Infectious Disease"/>
            <person name="Wu L."/>
            <person name="Ma J."/>
        </authorList>
    </citation>
    <scope>NUCLEOTIDE SEQUENCE [LARGE SCALE GENOMIC DNA]</scope>
    <source>
        <strain evidence="3">JCM 18657</strain>
    </source>
</reference>
<comment type="caution">
    <text evidence="2">The sequence shown here is derived from an EMBL/GenBank/DDBJ whole genome shotgun (WGS) entry which is preliminary data.</text>
</comment>
<dbReference type="Proteomes" id="UP001596528">
    <property type="component" value="Unassembled WGS sequence"/>
</dbReference>
<feature type="transmembrane region" description="Helical" evidence="1">
    <location>
        <begin position="133"/>
        <end position="151"/>
    </location>
</feature>
<protein>
    <submittedName>
        <fullName evidence="2">YqhR family membrane protein</fullName>
    </submittedName>
</protein>
<keyword evidence="1" id="KW-0472">Membrane</keyword>
<dbReference type="InterPro" id="IPR024563">
    <property type="entry name" value="YqhR"/>
</dbReference>
<gene>
    <name evidence="2" type="ORF">ACFQWB_10475</name>
</gene>
<sequence>MSKTPDQARKESGKAVGIWRYAVGIGFFAGLLFGFLKIAEVYFRFTSVPITFLIRPYFTQEFLRSGWGLWFGWGAFTLMSIACSLLYALLLRRTGGPWAGFAFGLAVWGAVYCFLGPWFGWLNPAAEYDFNTLITDACLFLIWGAFIGYSISFEFTSDKRSDPASSSRKNLTNV</sequence>
<dbReference type="EMBL" id="JBHTGQ010000023">
    <property type="protein sequence ID" value="MFC7750351.1"/>
    <property type="molecule type" value="Genomic_DNA"/>
</dbReference>